<keyword evidence="1" id="KW-0732">Signal</keyword>
<protein>
    <submittedName>
        <fullName evidence="3">PDZ domain-containing protein</fullName>
    </submittedName>
</protein>
<dbReference type="GO" id="GO:0004175">
    <property type="term" value="F:endopeptidase activity"/>
    <property type="evidence" value="ECO:0007669"/>
    <property type="project" value="TreeGrafter"/>
</dbReference>
<dbReference type="PANTHER" id="PTHR32060:SF30">
    <property type="entry name" value="CARBOXY-TERMINAL PROCESSING PROTEASE CTPA"/>
    <property type="match status" value="1"/>
</dbReference>
<name>A0A5M6J216_9PROT</name>
<dbReference type="Proteomes" id="UP000325255">
    <property type="component" value="Unassembled WGS sequence"/>
</dbReference>
<dbReference type="SMART" id="SM00245">
    <property type="entry name" value="TSPc"/>
    <property type="match status" value="1"/>
</dbReference>
<dbReference type="InterPro" id="IPR041489">
    <property type="entry name" value="PDZ_6"/>
</dbReference>
<dbReference type="Gene3D" id="2.30.42.10">
    <property type="match status" value="1"/>
</dbReference>
<dbReference type="Pfam" id="PF17820">
    <property type="entry name" value="PDZ_6"/>
    <property type="match status" value="1"/>
</dbReference>
<keyword evidence="4" id="KW-1185">Reference proteome</keyword>
<organism evidence="3 4">
    <name type="scientific">Rhodovastum atsumiense</name>
    <dbReference type="NCBI Taxonomy" id="504468"/>
    <lineage>
        <taxon>Bacteria</taxon>
        <taxon>Pseudomonadati</taxon>
        <taxon>Pseudomonadota</taxon>
        <taxon>Alphaproteobacteria</taxon>
        <taxon>Acetobacterales</taxon>
        <taxon>Acetobacteraceae</taxon>
        <taxon>Rhodovastum</taxon>
    </lineage>
</organism>
<dbReference type="InterPro" id="IPR036034">
    <property type="entry name" value="PDZ_sf"/>
</dbReference>
<reference evidence="3 4" key="1">
    <citation type="submission" date="2019-09" db="EMBL/GenBank/DDBJ databases">
        <title>Genome sequence of Rhodovastum atsumiense, a diverse member of the Acetobacteraceae family of non-sulfur purple photosynthetic bacteria.</title>
        <authorList>
            <person name="Meyer T."/>
            <person name="Kyndt J."/>
        </authorList>
    </citation>
    <scope>NUCLEOTIDE SEQUENCE [LARGE SCALE GENOMIC DNA]</scope>
    <source>
        <strain evidence="3 4">DSM 21279</strain>
    </source>
</reference>
<feature type="signal peptide" evidence="1">
    <location>
        <begin position="1"/>
        <end position="20"/>
    </location>
</feature>
<dbReference type="GO" id="GO:0030288">
    <property type="term" value="C:outer membrane-bounded periplasmic space"/>
    <property type="evidence" value="ECO:0007669"/>
    <property type="project" value="TreeGrafter"/>
</dbReference>
<dbReference type="SUPFAM" id="SSF52096">
    <property type="entry name" value="ClpP/crotonase"/>
    <property type="match status" value="1"/>
</dbReference>
<dbReference type="PROSITE" id="PS50106">
    <property type="entry name" value="PDZ"/>
    <property type="match status" value="1"/>
</dbReference>
<dbReference type="Pfam" id="PF03572">
    <property type="entry name" value="Peptidase_S41"/>
    <property type="match status" value="1"/>
</dbReference>
<dbReference type="OrthoDB" id="9812068at2"/>
<gene>
    <name evidence="3" type="ORF">F1189_00575</name>
</gene>
<evidence type="ECO:0000259" key="2">
    <source>
        <dbReference type="PROSITE" id="PS50106"/>
    </source>
</evidence>
<dbReference type="InterPro" id="IPR001478">
    <property type="entry name" value="PDZ"/>
</dbReference>
<dbReference type="Gene3D" id="3.30.750.44">
    <property type="match status" value="1"/>
</dbReference>
<dbReference type="InterPro" id="IPR005151">
    <property type="entry name" value="Tail-specific_protease"/>
</dbReference>
<comment type="caution">
    <text evidence="3">The sequence shown here is derived from an EMBL/GenBank/DDBJ whole genome shotgun (WGS) entry which is preliminary data.</text>
</comment>
<dbReference type="EMBL" id="VWPK01000001">
    <property type="protein sequence ID" value="KAA5614656.1"/>
    <property type="molecule type" value="Genomic_DNA"/>
</dbReference>
<accession>A0A5M6J216</accession>
<proteinExistence type="predicted"/>
<dbReference type="AlphaFoldDB" id="A0A5M6J216"/>
<dbReference type="InterPro" id="IPR029045">
    <property type="entry name" value="ClpP/crotonase-like_dom_sf"/>
</dbReference>
<dbReference type="GO" id="GO:0007165">
    <property type="term" value="P:signal transduction"/>
    <property type="evidence" value="ECO:0007669"/>
    <property type="project" value="TreeGrafter"/>
</dbReference>
<dbReference type="PANTHER" id="PTHR32060">
    <property type="entry name" value="TAIL-SPECIFIC PROTEASE"/>
    <property type="match status" value="1"/>
</dbReference>
<dbReference type="SUPFAM" id="SSF50156">
    <property type="entry name" value="PDZ domain-like"/>
    <property type="match status" value="1"/>
</dbReference>
<dbReference type="GO" id="GO:0006508">
    <property type="term" value="P:proteolysis"/>
    <property type="evidence" value="ECO:0007669"/>
    <property type="project" value="InterPro"/>
</dbReference>
<evidence type="ECO:0000313" key="4">
    <source>
        <dbReference type="Proteomes" id="UP000325255"/>
    </source>
</evidence>
<feature type="domain" description="PDZ" evidence="2">
    <location>
        <begin position="154"/>
        <end position="235"/>
    </location>
</feature>
<dbReference type="Gene3D" id="3.90.226.10">
    <property type="entry name" value="2-enoyl-CoA Hydratase, Chain A, domain 1"/>
    <property type="match status" value="1"/>
</dbReference>
<evidence type="ECO:0000313" key="3">
    <source>
        <dbReference type="EMBL" id="KAA5614656.1"/>
    </source>
</evidence>
<evidence type="ECO:0000256" key="1">
    <source>
        <dbReference type="SAM" id="SignalP"/>
    </source>
</evidence>
<sequence>MRTAWLLLLPLLFGGPAALAEPFLPGQGLNAGLVAQVSATALDFIAPRTLDPVPVSQLAVWGLRGLTSLDPRLSAELRDNTLRLASDGQGLLLRPSPPDDDAEGWGEAVAQMVRAAWDRSEAVRQAGTQGIIRSFFDELFNHLDPYSRYAAPAEADAERARRTGRAGIGVQLARRNRQIVVQDVATDGPAARAGVRPGDRILAVDGQNTNAASPDAVTALLNGPEGTRVSLLLRGHDGRRRRVDLERALVPPETVVPTRIGELLVLRISAFAGDTGLRLAHELERGLAANRPPRGVVVDLRGNRGGLLRQAVAAADTLIPEGVVTMTLGRDPDADHEFRADGPDLASGVPVVVMVDGRSASAAEILAAALADQRRAVVVGSSTLGKGLVQTIAPLPDGGELLVTWSRVLAPLGWPIQGLGVLPQVCTSLGGEALDQQLAELAQGRQMMARPLHRHRAARAPLPAPEILEIRNACPAAEGRDADLSAARFLIETPSAYGAALIGPPPARPQAGP</sequence>
<dbReference type="GO" id="GO:0008236">
    <property type="term" value="F:serine-type peptidase activity"/>
    <property type="evidence" value="ECO:0007669"/>
    <property type="project" value="InterPro"/>
</dbReference>
<dbReference type="SMART" id="SM00228">
    <property type="entry name" value="PDZ"/>
    <property type="match status" value="1"/>
</dbReference>
<dbReference type="CDD" id="cd06782">
    <property type="entry name" value="cpPDZ_CPP-like"/>
    <property type="match status" value="1"/>
</dbReference>
<feature type="chain" id="PRO_5024382327" evidence="1">
    <location>
        <begin position="21"/>
        <end position="513"/>
    </location>
</feature>
<dbReference type="RefSeq" id="WP_150038406.1">
    <property type="nucleotide sequence ID" value="NZ_OW485601.1"/>
</dbReference>